<dbReference type="InterPro" id="IPR043472">
    <property type="entry name" value="Macro_dom-like"/>
</dbReference>
<sequence length="348" mass="39137">MIESTSGDILKARVEALVNTVNCVGVMGRGIALQFKKAFPENFAAYKTACQNRELDPGRVLVVSLAESSSPKYIINFPTKRHWRGKSQLEDIDSGLVALVSEVREREISSIAIPPLGCGLGGLEWSVVRPRIEQAFQTLPRVHVLLFEPVGSPPANEMVNSSTKPSMTHGRACLIGLMRRYLSAVMDPWISLLEIHKLMYFMQESGEPLRLNYSKGHYGPYSKNLRHVLNRIEGHFISGYGDAEDDPTRQIQLLDNAVAHAEQSLSRHEESQRRFDRVVHLIEGFESSYGIEVLSSVHWVQSREGVSSPDDAIASVHGWNKRKQAFSADHIRQAWQVLDERGWLKTPR</sequence>
<dbReference type="PANTHER" id="PTHR12521">
    <property type="entry name" value="PROTEIN C6ORF130"/>
    <property type="match status" value="1"/>
</dbReference>
<dbReference type="SUPFAM" id="SSF52949">
    <property type="entry name" value="Macro domain-like"/>
    <property type="match status" value="1"/>
</dbReference>
<proteinExistence type="predicted"/>
<dbReference type="Gene3D" id="3.40.220.10">
    <property type="entry name" value="Leucine Aminopeptidase, subunit E, domain 1"/>
    <property type="match status" value="1"/>
</dbReference>
<accession>A0A518B9A9</accession>
<dbReference type="Proteomes" id="UP000317093">
    <property type="component" value="Chromosome"/>
</dbReference>
<gene>
    <name evidence="3" type="ORF">Pan216_44070</name>
</gene>
<reference evidence="3 4" key="1">
    <citation type="submission" date="2019-02" db="EMBL/GenBank/DDBJ databases">
        <title>Deep-cultivation of Planctomycetes and their phenomic and genomic characterization uncovers novel biology.</title>
        <authorList>
            <person name="Wiegand S."/>
            <person name="Jogler M."/>
            <person name="Boedeker C."/>
            <person name="Pinto D."/>
            <person name="Vollmers J."/>
            <person name="Rivas-Marin E."/>
            <person name="Kohn T."/>
            <person name="Peeters S.H."/>
            <person name="Heuer A."/>
            <person name="Rast P."/>
            <person name="Oberbeckmann S."/>
            <person name="Bunk B."/>
            <person name="Jeske O."/>
            <person name="Meyerdierks A."/>
            <person name="Storesund J.E."/>
            <person name="Kallscheuer N."/>
            <person name="Luecker S."/>
            <person name="Lage O.M."/>
            <person name="Pohl T."/>
            <person name="Merkel B.J."/>
            <person name="Hornburger P."/>
            <person name="Mueller R.-W."/>
            <person name="Bruemmer F."/>
            <person name="Labrenz M."/>
            <person name="Spormann A.M."/>
            <person name="Op den Camp H."/>
            <person name="Overmann J."/>
            <person name="Amann R."/>
            <person name="Jetten M.S.M."/>
            <person name="Mascher T."/>
            <person name="Medema M.H."/>
            <person name="Devos D.P."/>
            <person name="Kaster A.-K."/>
            <person name="Ovreas L."/>
            <person name="Rohde M."/>
            <person name="Galperin M.Y."/>
            <person name="Jogler C."/>
        </authorList>
    </citation>
    <scope>NUCLEOTIDE SEQUENCE [LARGE SCALE GENOMIC DNA]</scope>
    <source>
        <strain evidence="3 4">Pan216</strain>
    </source>
</reference>
<dbReference type="InterPro" id="IPR002589">
    <property type="entry name" value="Macro_dom"/>
</dbReference>
<evidence type="ECO:0000313" key="4">
    <source>
        <dbReference type="Proteomes" id="UP000317093"/>
    </source>
</evidence>
<dbReference type="CDD" id="cd02901">
    <property type="entry name" value="Macro_Poa1p-like"/>
    <property type="match status" value="1"/>
</dbReference>
<evidence type="ECO:0000313" key="3">
    <source>
        <dbReference type="EMBL" id="QDU63527.1"/>
    </source>
</evidence>
<feature type="domain" description="Macro" evidence="2">
    <location>
        <begin position="1"/>
        <end position="163"/>
    </location>
</feature>
<dbReference type="InterPro" id="IPR050892">
    <property type="entry name" value="ADP-ribose_metab_enzymes"/>
</dbReference>
<comment type="catalytic activity">
    <reaction evidence="1">
        <text>an N-(ADP-alpha-D-ribosyl)-thymidine in DNA + H2O = a thymidine in DNA + ADP-D-ribose</text>
        <dbReference type="Rhea" id="RHEA:71655"/>
        <dbReference type="Rhea" id="RHEA-COMP:13556"/>
        <dbReference type="Rhea" id="RHEA-COMP:18051"/>
        <dbReference type="ChEBI" id="CHEBI:15377"/>
        <dbReference type="ChEBI" id="CHEBI:57967"/>
        <dbReference type="ChEBI" id="CHEBI:137386"/>
        <dbReference type="ChEBI" id="CHEBI:191199"/>
    </reaction>
    <physiologicalReaction direction="left-to-right" evidence="1">
        <dbReference type="Rhea" id="RHEA:71656"/>
    </physiologicalReaction>
</comment>
<dbReference type="GO" id="GO:0140291">
    <property type="term" value="P:peptidyl-glutamate ADP-deribosylation"/>
    <property type="evidence" value="ECO:0007669"/>
    <property type="project" value="TreeGrafter"/>
</dbReference>
<keyword evidence="4" id="KW-1185">Reference proteome</keyword>
<dbReference type="AlphaFoldDB" id="A0A518B9A9"/>
<organism evidence="3 4">
    <name type="scientific">Kolteria novifilia</name>
    <dbReference type="NCBI Taxonomy" id="2527975"/>
    <lineage>
        <taxon>Bacteria</taxon>
        <taxon>Pseudomonadati</taxon>
        <taxon>Planctomycetota</taxon>
        <taxon>Planctomycetia</taxon>
        <taxon>Kolteriales</taxon>
        <taxon>Kolteriaceae</taxon>
        <taxon>Kolteria</taxon>
    </lineage>
</organism>
<dbReference type="Pfam" id="PF01661">
    <property type="entry name" value="Macro"/>
    <property type="match status" value="1"/>
</dbReference>
<evidence type="ECO:0000256" key="1">
    <source>
        <dbReference type="ARBA" id="ARBA00035885"/>
    </source>
</evidence>
<protein>
    <submittedName>
        <fullName evidence="3">RNase III inhibitor</fullName>
    </submittedName>
</protein>
<dbReference type="SMART" id="SM00506">
    <property type="entry name" value="A1pp"/>
    <property type="match status" value="1"/>
</dbReference>
<dbReference type="EMBL" id="CP036279">
    <property type="protein sequence ID" value="QDU63527.1"/>
    <property type="molecule type" value="Genomic_DNA"/>
</dbReference>
<evidence type="ECO:0000259" key="2">
    <source>
        <dbReference type="PROSITE" id="PS51154"/>
    </source>
</evidence>
<dbReference type="OrthoDB" id="9780211at2"/>
<dbReference type="KEGG" id="knv:Pan216_44070"/>
<name>A0A518B9A9_9BACT</name>
<dbReference type="PANTHER" id="PTHR12521:SF0">
    <property type="entry name" value="ADP-RIBOSE GLYCOHYDROLASE OARD1"/>
    <property type="match status" value="1"/>
</dbReference>
<dbReference type="PROSITE" id="PS51154">
    <property type="entry name" value="MACRO"/>
    <property type="match status" value="1"/>
</dbReference>